<dbReference type="InterPro" id="IPR036705">
    <property type="entry name" value="Ribosyl_crysJ1_sf"/>
</dbReference>
<feature type="binding site" evidence="3">
    <location>
        <position position="297"/>
    </location>
    <ligand>
        <name>Mg(2+)</name>
        <dbReference type="ChEBI" id="CHEBI:18420"/>
        <label>1</label>
    </ligand>
</feature>
<feature type="binding site" evidence="3">
    <location>
        <position position="78"/>
    </location>
    <ligand>
        <name>Mg(2+)</name>
        <dbReference type="ChEBI" id="CHEBI:18420"/>
        <label>1</label>
    </ligand>
</feature>
<evidence type="ECO:0000256" key="3">
    <source>
        <dbReference type="PIRSR" id="PIRSR605502-1"/>
    </source>
</evidence>
<keyword evidence="3" id="KW-0460">Magnesium</keyword>
<organism evidence="4 5">
    <name type="scientific">Nocardiopsis composta</name>
    <dbReference type="NCBI Taxonomy" id="157465"/>
    <lineage>
        <taxon>Bacteria</taxon>
        <taxon>Bacillati</taxon>
        <taxon>Actinomycetota</taxon>
        <taxon>Actinomycetes</taxon>
        <taxon>Streptosporangiales</taxon>
        <taxon>Nocardiopsidaceae</taxon>
        <taxon>Nocardiopsis</taxon>
    </lineage>
</organism>
<comment type="caution">
    <text evidence="4">The sequence shown here is derived from an EMBL/GenBank/DDBJ whole genome shotgun (WGS) entry which is preliminary data.</text>
</comment>
<feature type="binding site" evidence="3">
    <location>
        <position position="296"/>
    </location>
    <ligand>
        <name>Mg(2+)</name>
        <dbReference type="ChEBI" id="CHEBI:18420"/>
        <label>1</label>
    </ligand>
</feature>
<name>A0A7W8VE81_9ACTN</name>
<accession>A0A7W8VE81</accession>
<reference evidence="4 5" key="1">
    <citation type="submission" date="2020-08" db="EMBL/GenBank/DDBJ databases">
        <title>Sequencing the genomes of 1000 actinobacteria strains.</title>
        <authorList>
            <person name="Klenk H.-P."/>
        </authorList>
    </citation>
    <scope>NUCLEOTIDE SEQUENCE [LARGE SCALE GENOMIC DNA]</scope>
    <source>
        <strain evidence="4 5">DSM 44551</strain>
    </source>
</reference>
<dbReference type="SUPFAM" id="SSF101478">
    <property type="entry name" value="ADP-ribosylglycohydrolase"/>
    <property type="match status" value="1"/>
</dbReference>
<comment type="similarity">
    <text evidence="1">Belongs to the ADP-ribosylglycohydrolase family.</text>
</comment>
<sequence length="350" mass="35016">MTTTPTASTDARAAVPDARDRALGALYGLAIGDALGMPTQGMPRAEIARRWGLLGGFEPGPGDQPIAPGMPAGSVTDDTEQALLVARLLIDGGGHIAPLAFARALSDWERGMVERGSADLLGPSTKRAIEVINAGGPVQEAGRTGTTNGAAMRVAPVGVAAPPGPALLDLVVESCLVTHNTTVGIAAAAAVAAAVSAGIAGAGTAEALAAAAGAARDGARRGHWVAGGDIAARIDWARRHVAGLDDERLCTELYEVVGTSVASQESVVAVFALAAARGDRPWPALRLAASLGGDTDTVAAILGAVLGACHGTAAWPADAVAAVRAANDLPFEELADGLLALRRRGARPTA</sequence>
<dbReference type="InterPro" id="IPR050792">
    <property type="entry name" value="ADP-ribosylglycohydrolase"/>
</dbReference>
<dbReference type="GO" id="GO:0016787">
    <property type="term" value="F:hydrolase activity"/>
    <property type="evidence" value="ECO:0007669"/>
    <property type="project" value="UniProtKB-KW"/>
</dbReference>
<dbReference type="AlphaFoldDB" id="A0A7W8VE81"/>
<evidence type="ECO:0000256" key="2">
    <source>
        <dbReference type="ARBA" id="ARBA00022801"/>
    </source>
</evidence>
<feature type="binding site" evidence="3">
    <location>
        <position position="77"/>
    </location>
    <ligand>
        <name>Mg(2+)</name>
        <dbReference type="ChEBI" id="CHEBI:18420"/>
        <label>1</label>
    </ligand>
</feature>
<keyword evidence="3" id="KW-0479">Metal-binding</keyword>
<feature type="binding site" evidence="3">
    <location>
        <position position="294"/>
    </location>
    <ligand>
        <name>Mg(2+)</name>
        <dbReference type="ChEBI" id="CHEBI:18420"/>
        <label>1</label>
    </ligand>
</feature>
<evidence type="ECO:0000256" key="1">
    <source>
        <dbReference type="ARBA" id="ARBA00010702"/>
    </source>
</evidence>
<keyword evidence="5" id="KW-1185">Reference proteome</keyword>
<evidence type="ECO:0000313" key="4">
    <source>
        <dbReference type="EMBL" id="MBB5433241.1"/>
    </source>
</evidence>
<comment type="cofactor">
    <cofactor evidence="3">
        <name>Mg(2+)</name>
        <dbReference type="ChEBI" id="CHEBI:18420"/>
    </cofactor>
    <text evidence="3">Binds 2 magnesium ions per subunit.</text>
</comment>
<dbReference type="InterPro" id="IPR005502">
    <property type="entry name" value="Ribosyl_crysJ1"/>
</dbReference>
<dbReference type="RefSeq" id="WP_184392810.1">
    <property type="nucleotide sequence ID" value="NZ_JACHDB010000001.1"/>
</dbReference>
<dbReference type="EMBL" id="JACHDB010000001">
    <property type="protein sequence ID" value="MBB5433241.1"/>
    <property type="molecule type" value="Genomic_DNA"/>
</dbReference>
<gene>
    <name evidence="4" type="ORF">HDA36_003325</name>
</gene>
<dbReference type="Gene3D" id="1.10.4080.10">
    <property type="entry name" value="ADP-ribosylation/Crystallin J1"/>
    <property type="match status" value="1"/>
</dbReference>
<protein>
    <submittedName>
        <fullName evidence="4">ADP-ribosylglycohydrolase</fullName>
    </submittedName>
</protein>
<proteinExistence type="inferred from homology"/>
<dbReference type="PANTHER" id="PTHR16222">
    <property type="entry name" value="ADP-RIBOSYLGLYCOHYDROLASE"/>
    <property type="match status" value="1"/>
</dbReference>
<feature type="binding site" evidence="3">
    <location>
        <position position="76"/>
    </location>
    <ligand>
        <name>Mg(2+)</name>
        <dbReference type="ChEBI" id="CHEBI:18420"/>
        <label>1</label>
    </ligand>
</feature>
<evidence type="ECO:0000313" key="5">
    <source>
        <dbReference type="Proteomes" id="UP000572635"/>
    </source>
</evidence>
<keyword evidence="2 4" id="KW-0378">Hydrolase</keyword>
<dbReference type="Proteomes" id="UP000572635">
    <property type="component" value="Unassembled WGS sequence"/>
</dbReference>
<dbReference type="PANTHER" id="PTHR16222:SF24">
    <property type="entry name" value="ADP-RIBOSYLHYDROLASE ARH3"/>
    <property type="match status" value="1"/>
</dbReference>
<dbReference type="GO" id="GO:0046872">
    <property type="term" value="F:metal ion binding"/>
    <property type="evidence" value="ECO:0007669"/>
    <property type="project" value="UniProtKB-KW"/>
</dbReference>
<dbReference type="Pfam" id="PF03747">
    <property type="entry name" value="ADP_ribosyl_GH"/>
    <property type="match status" value="1"/>
</dbReference>